<name>S9S8F8_MAGFU</name>
<organism evidence="2 3">
    <name type="scientific">Magnetospirillum fulvum MGU-K5</name>
    <dbReference type="NCBI Taxonomy" id="1316936"/>
    <lineage>
        <taxon>Bacteria</taxon>
        <taxon>Pseudomonadati</taxon>
        <taxon>Pseudomonadota</taxon>
        <taxon>Alphaproteobacteria</taxon>
        <taxon>Rhodospirillales</taxon>
        <taxon>Rhodospirillaceae</taxon>
        <taxon>Magnetospirillum</taxon>
    </lineage>
</organism>
<dbReference type="Proteomes" id="UP000015350">
    <property type="component" value="Unassembled WGS sequence"/>
</dbReference>
<dbReference type="Pfam" id="PF13276">
    <property type="entry name" value="HTH_21"/>
    <property type="match status" value="1"/>
</dbReference>
<dbReference type="EMBL" id="AQPH01000103">
    <property type="protein sequence ID" value="EPY00363.1"/>
    <property type="molecule type" value="Genomic_DNA"/>
</dbReference>
<dbReference type="STRING" id="1316936.K678_16480"/>
<comment type="caution">
    <text evidence="2">The sequence shown here is derived from an EMBL/GenBank/DDBJ whole genome shotgun (WGS) entry which is preliminary data.</text>
</comment>
<feature type="domain" description="HTH-like" evidence="1">
    <location>
        <begin position="4"/>
        <end position="32"/>
    </location>
</feature>
<protein>
    <submittedName>
        <fullName evidence="2">Transposase</fullName>
    </submittedName>
</protein>
<proteinExistence type="predicted"/>
<evidence type="ECO:0000313" key="2">
    <source>
        <dbReference type="EMBL" id="EPY00363.1"/>
    </source>
</evidence>
<dbReference type="InterPro" id="IPR025948">
    <property type="entry name" value="HTH-like_dom"/>
</dbReference>
<dbReference type="AlphaFoldDB" id="S9S8F8"/>
<sequence>MDGRRVFDENFQIYGARKVWRQLAREGHDAARRARWIG</sequence>
<accession>S9S8F8</accession>
<evidence type="ECO:0000313" key="3">
    <source>
        <dbReference type="Proteomes" id="UP000015350"/>
    </source>
</evidence>
<gene>
    <name evidence="2" type="ORF">K678_16480</name>
</gene>
<reference evidence="2 3" key="1">
    <citation type="submission" date="2013-04" db="EMBL/GenBank/DDBJ databases">
        <authorList>
            <person name="Kuznetsov B."/>
            <person name="Ivanovsky R."/>
        </authorList>
    </citation>
    <scope>NUCLEOTIDE SEQUENCE [LARGE SCALE GENOMIC DNA]</scope>
    <source>
        <strain evidence="2 3">MGU-K5</strain>
    </source>
</reference>
<evidence type="ECO:0000259" key="1">
    <source>
        <dbReference type="Pfam" id="PF13276"/>
    </source>
</evidence>